<dbReference type="Gene3D" id="1.10.630.10">
    <property type="entry name" value="Cytochrome P450"/>
    <property type="match status" value="1"/>
</dbReference>
<evidence type="ECO:0000256" key="5">
    <source>
        <dbReference type="ARBA" id="ARBA00023002"/>
    </source>
</evidence>
<dbReference type="GO" id="GO:0016705">
    <property type="term" value="F:oxidoreductase activity, acting on paired donors, with incorporation or reduction of molecular oxygen"/>
    <property type="evidence" value="ECO:0007669"/>
    <property type="project" value="InterPro"/>
</dbReference>
<evidence type="ECO:0000256" key="4">
    <source>
        <dbReference type="ARBA" id="ARBA00022723"/>
    </source>
</evidence>
<evidence type="ECO:0000256" key="9">
    <source>
        <dbReference type="RuleBase" id="RU000461"/>
    </source>
</evidence>
<sequence>MRFFGMFPSTNTAESHALHQLRRAPLQKYFASTNIQSYMHIILAQVEKLCNRLKEKDGRVVSLSDTFRCLATDVATGFAFGTPLGHLDEPTFDREFNLSVKTVVKLSMLSRHAFGLFLPVLHRLPEVITKRINPAFGRVQWMREMMTSCVKRSMNKPESAPGTNPDMIQTLVSSSLPLEEKTFPRLFAETRSIIMAGTETTASTLVTITASLLSDPGKLLLLRHELGKAEEAKDGPLDYSELKELPYITGVVNEGLRLANPTPTRLPRICKDQDLRYEEWTIPKGTTISTTSQDIHSNPKIFPDPSEFRPERWDNPVDRKFANRYLMPWGRGTRLCLGMELAKIDIYLTIARLFSPNSGFSMVMYDTNDEDWKTYHEFFAGFPKGKGMSTERIPEFPKHFHRNICLRGEFDARGKASLRDGSSDVARLPLDCDHQAYERYLRNKWGCSDAMPDSFDPKKLELKRKALFSTRNIEIAHSITKEPQPPKAEPSISEKTKPSVGPQAPLGVPFPASRDGLAESVLSVAKSLDSNEQVLDRYESEATASDALTEGSARMRRRANTFSSSGATIEEPLERKPTPRIRAGSKPPLSKSAYANCGVSCADANCSVKERRVIRPQSIDTHDMEELPCTATENIGAGDVVRNQDSKNCLIELM</sequence>
<keyword evidence="12" id="KW-1185">Reference proteome</keyword>
<evidence type="ECO:0000256" key="7">
    <source>
        <dbReference type="ARBA" id="ARBA00023033"/>
    </source>
</evidence>
<evidence type="ECO:0000256" key="10">
    <source>
        <dbReference type="SAM" id="MobiDB-lite"/>
    </source>
</evidence>
<gene>
    <name evidence="11" type="ORF">DL764_000458</name>
</gene>
<comment type="similarity">
    <text evidence="2 9">Belongs to the cytochrome P450 family.</text>
</comment>
<dbReference type="PRINTS" id="PR00385">
    <property type="entry name" value="P450"/>
</dbReference>
<dbReference type="InterPro" id="IPR001128">
    <property type="entry name" value="Cyt_P450"/>
</dbReference>
<accession>A0A4Q4TV58</accession>
<name>A0A4Q4TV58_9PEZI</name>
<dbReference type="PANTHER" id="PTHR24305:SF157">
    <property type="entry name" value="N-ACETYLTRYPTOPHAN 6-HYDROXYLASE IVOC-RELATED"/>
    <property type="match status" value="1"/>
</dbReference>
<keyword evidence="6 8" id="KW-0408">Iron</keyword>
<dbReference type="AlphaFoldDB" id="A0A4Q4TV58"/>
<evidence type="ECO:0008006" key="13">
    <source>
        <dbReference type="Google" id="ProtNLM"/>
    </source>
</evidence>
<evidence type="ECO:0000256" key="6">
    <source>
        <dbReference type="ARBA" id="ARBA00023004"/>
    </source>
</evidence>
<feature type="region of interest" description="Disordered" evidence="10">
    <location>
        <begin position="557"/>
        <end position="589"/>
    </location>
</feature>
<dbReference type="InterPro" id="IPR002401">
    <property type="entry name" value="Cyt_P450_E_grp-I"/>
</dbReference>
<keyword evidence="3 8" id="KW-0349">Heme</keyword>
<dbReference type="CDD" id="cd11062">
    <property type="entry name" value="CYP58-like"/>
    <property type="match status" value="1"/>
</dbReference>
<evidence type="ECO:0000313" key="11">
    <source>
        <dbReference type="EMBL" id="RYP10762.1"/>
    </source>
</evidence>
<reference evidence="11 12" key="1">
    <citation type="submission" date="2018-06" db="EMBL/GenBank/DDBJ databases">
        <title>Complete Genomes of Monosporascus.</title>
        <authorList>
            <person name="Robinson A.J."/>
            <person name="Natvig D.O."/>
        </authorList>
    </citation>
    <scope>NUCLEOTIDE SEQUENCE [LARGE SCALE GENOMIC DNA]</scope>
    <source>
        <strain evidence="11 12">CBS 110550</strain>
    </source>
</reference>
<evidence type="ECO:0000256" key="2">
    <source>
        <dbReference type="ARBA" id="ARBA00010617"/>
    </source>
</evidence>
<dbReference type="PROSITE" id="PS00086">
    <property type="entry name" value="CYTOCHROME_P450"/>
    <property type="match status" value="1"/>
</dbReference>
<evidence type="ECO:0000256" key="3">
    <source>
        <dbReference type="ARBA" id="ARBA00022617"/>
    </source>
</evidence>
<proteinExistence type="inferred from homology"/>
<evidence type="ECO:0000256" key="1">
    <source>
        <dbReference type="ARBA" id="ARBA00001971"/>
    </source>
</evidence>
<keyword evidence="4 8" id="KW-0479">Metal-binding</keyword>
<feature type="region of interest" description="Disordered" evidence="10">
    <location>
        <begin position="475"/>
        <end position="512"/>
    </location>
</feature>
<comment type="cofactor">
    <cofactor evidence="1 8">
        <name>heme</name>
        <dbReference type="ChEBI" id="CHEBI:30413"/>
    </cofactor>
</comment>
<keyword evidence="5 9" id="KW-0560">Oxidoreductase</keyword>
<dbReference type="PANTHER" id="PTHR24305">
    <property type="entry name" value="CYTOCHROME P450"/>
    <property type="match status" value="1"/>
</dbReference>
<dbReference type="EMBL" id="QJNU01000013">
    <property type="protein sequence ID" value="RYP10762.1"/>
    <property type="molecule type" value="Genomic_DNA"/>
</dbReference>
<dbReference type="GO" id="GO:0005506">
    <property type="term" value="F:iron ion binding"/>
    <property type="evidence" value="ECO:0007669"/>
    <property type="project" value="InterPro"/>
</dbReference>
<dbReference type="GO" id="GO:0020037">
    <property type="term" value="F:heme binding"/>
    <property type="evidence" value="ECO:0007669"/>
    <property type="project" value="InterPro"/>
</dbReference>
<protein>
    <recommendedName>
        <fullName evidence="13">Cytochrome P450</fullName>
    </recommendedName>
</protein>
<dbReference type="InterPro" id="IPR017972">
    <property type="entry name" value="Cyt_P450_CS"/>
</dbReference>
<dbReference type="InterPro" id="IPR050121">
    <property type="entry name" value="Cytochrome_P450_monoxygenase"/>
</dbReference>
<organism evidence="11 12">
    <name type="scientific">Monosporascus ibericus</name>
    <dbReference type="NCBI Taxonomy" id="155417"/>
    <lineage>
        <taxon>Eukaryota</taxon>
        <taxon>Fungi</taxon>
        <taxon>Dikarya</taxon>
        <taxon>Ascomycota</taxon>
        <taxon>Pezizomycotina</taxon>
        <taxon>Sordariomycetes</taxon>
        <taxon>Xylariomycetidae</taxon>
        <taxon>Xylariales</taxon>
        <taxon>Xylariales incertae sedis</taxon>
        <taxon>Monosporascus</taxon>
    </lineage>
</organism>
<dbReference type="SUPFAM" id="SSF48264">
    <property type="entry name" value="Cytochrome P450"/>
    <property type="match status" value="1"/>
</dbReference>
<dbReference type="PRINTS" id="PR00463">
    <property type="entry name" value="EP450I"/>
</dbReference>
<dbReference type="Proteomes" id="UP000293360">
    <property type="component" value="Unassembled WGS sequence"/>
</dbReference>
<dbReference type="GO" id="GO:0004497">
    <property type="term" value="F:monooxygenase activity"/>
    <property type="evidence" value="ECO:0007669"/>
    <property type="project" value="UniProtKB-KW"/>
</dbReference>
<evidence type="ECO:0000313" key="12">
    <source>
        <dbReference type="Proteomes" id="UP000293360"/>
    </source>
</evidence>
<feature type="binding site" description="axial binding residue" evidence="8">
    <location>
        <position position="336"/>
    </location>
    <ligand>
        <name>heme</name>
        <dbReference type="ChEBI" id="CHEBI:30413"/>
    </ligand>
    <ligandPart>
        <name>Fe</name>
        <dbReference type="ChEBI" id="CHEBI:18248"/>
    </ligandPart>
</feature>
<evidence type="ECO:0000256" key="8">
    <source>
        <dbReference type="PIRSR" id="PIRSR602401-1"/>
    </source>
</evidence>
<comment type="caution">
    <text evidence="11">The sequence shown here is derived from an EMBL/GenBank/DDBJ whole genome shotgun (WGS) entry which is preliminary data.</text>
</comment>
<dbReference type="OrthoDB" id="3945418at2759"/>
<dbReference type="InterPro" id="IPR036396">
    <property type="entry name" value="Cyt_P450_sf"/>
</dbReference>
<dbReference type="Pfam" id="PF00067">
    <property type="entry name" value="p450"/>
    <property type="match status" value="1"/>
</dbReference>
<dbReference type="STRING" id="155417.A0A4Q4TV58"/>
<keyword evidence="7 9" id="KW-0503">Monooxygenase</keyword>